<feature type="region of interest" description="Disordered" evidence="1">
    <location>
        <begin position="1"/>
        <end position="38"/>
    </location>
</feature>
<keyword evidence="2" id="KW-0472">Membrane</keyword>
<dbReference type="EMBL" id="MLQR01000001">
    <property type="protein sequence ID" value="OIJ17236.1"/>
    <property type="molecule type" value="Genomic_DNA"/>
</dbReference>
<feature type="compositionally biased region" description="Low complexity" evidence="1">
    <location>
        <begin position="9"/>
        <end position="25"/>
    </location>
</feature>
<proteinExistence type="predicted"/>
<name>A0A1S2LY11_9BACI</name>
<evidence type="ECO:0000256" key="2">
    <source>
        <dbReference type="SAM" id="Phobius"/>
    </source>
</evidence>
<feature type="transmembrane region" description="Helical" evidence="2">
    <location>
        <begin position="60"/>
        <end position="82"/>
    </location>
</feature>
<gene>
    <name evidence="3" type="ORF">BKP37_01655</name>
</gene>
<accession>A0A1S2LY11</accession>
<keyword evidence="2" id="KW-0812">Transmembrane</keyword>
<evidence type="ECO:0000256" key="1">
    <source>
        <dbReference type="SAM" id="MobiDB-lite"/>
    </source>
</evidence>
<dbReference type="Proteomes" id="UP000179524">
    <property type="component" value="Unassembled WGS sequence"/>
</dbReference>
<evidence type="ECO:0000313" key="3">
    <source>
        <dbReference type="EMBL" id="OIJ17236.1"/>
    </source>
</evidence>
<evidence type="ECO:0000313" key="4">
    <source>
        <dbReference type="Proteomes" id="UP000179524"/>
    </source>
</evidence>
<reference evidence="3 4" key="1">
    <citation type="submission" date="2016-10" db="EMBL/GenBank/DDBJ databases">
        <title>Draft genome sequences of four alkaliphilic bacteria belonging to the Anaerobacillus genus.</title>
        <authorList>
            <person name="Bassil N.M."/>
            <person name="Lloyd J.R."/>
        </authorList>
    </citation>
    <scope>NUCLEOTIDE SEQUENCE [LARGE SCALE GENOMIC DNA]</scope>
    <source>
        <strain evidence="3 4">DSM 18345</strain>
    </source>
</reference>
<organism evidence="3 4">
    <name type="scientific">Anaerobacillus alkalilacustris</name>
    <dbReference type="NCBI Taxonomy" id="393763"/>
    <lineage>
        <taxon>Bacteria</taxon>
        <taxon>Bacillati</taxon>
        <taxon>Bacillota</taxon>
        <taxon>Bacilli</taxon>
        <taxon>Bacillales</taxon>
        <taxon>Bacillaceae</taxon>
        <taxon>Anaerobacillus</taxon>
    </lineage>
</organism>
<keyword evidence="4" id="KW-1185">Reference proteome</keyword>
<sequence>MKLELIPLNSTNTANNKSQKNSSSSIRNELPKKEKTGGYGLKSMATQAKLTALAVNLKRIARLLSSLNAVNSPFLFLIFIVLNKFSYRREIKLKVG</sequence>
<keyword evidence="2" id="KW-1133">Transmembrane helix</keyword>
<dbReference type="AlphaFoldDB" id="A0A1S2LY11"/>
<comment type="caution">
    <text evidence="3">The sequence shown here is derived from an EMBL/GenBank/DDBJ whole genome shotgun (WGS) entry which is preliminary data.</text>
</comment>
<protein>
    <submittedName>
        <fullName evidence="3">Uncharacterized protein</fullName>
    </submittedName>
</protein>